<comment type="caution">
    <text evidence="1">The sequence shown here is derived from an EMBL/GenBank/DDBJ whole genome shotgun (WGS) entry which is preliminary data.</text>
</comment>
<dbReference type="AlphaFoldDB" id="A0A8X6MDT0"/>
<gene>
    <name evidence="1" type="ORF">NPIL_701521</name>
</gene>
<reference evidence="1" key="1">
    <citation type="submission" date="2020-08" db="EMBL/GenBank/DDBJ databases">
        <title>Multicomponent nature underlies the extraordinary mechanical properties of spider dragline silk.</title>
        <authorList>
            <person name="Kono N."/>
            <person name="Nakamura H."/>
            <person name="Mori M."/>
            <person name="Yoshida Y."/>
            <person name="Ohtoshi R."/>
            <person name="Malay A.D."/>
            <person name="Moran D.A.P."/>
            <person name="Tomita M."/>
            <person name="Numata K."/>
            <person name="Arakawa K."/>
        </authorList>
    </citation>
    <scope>NUCLEOTIDE SEQUENCE</scope>
</reference>
<protein>
    <submittedName>
        <fullName evidence="1">Uncharacterized protein</fullName>
    </submittedName>
</protein>
<name>A0A8X6MDT0_NEPPI</name>
<proteinExistence type="predicted"/>
<organism evidence="1 2">
    <name type="scientific">Nephila pilipes</name>
    <name type="common">Giant wood spider</name>
    <name type="synonym">Nephila maculata</name>
    <dbReference type="NCBI Taxonomy" id="299642"/>
    <lineage>
        <taxon>Eukaryota</taxon>
        <taxon>Metazoa</taxon>
        <taxon>Ecdysozoa</taxon>
        <taxon>Arthropoda</taxon>
        <taxon>Chelicerata</taxon>
        <taxon>Arachnida</taxon>
        <taxon>Araneae</taxon>
        <taxon>Araneomorphae</taxon>
        <taxon>Entelegynae</taxon>
        <taxon>Araneoidea</taxon>
        <taxon>Nephilidae</taxon>
        <taxon>Nephila</taxon>
    </lineage>
</organism>
<evidence type="ECO:0000313" key="2">
    <source>
        <dbReference type="Proteomes" id="UP000887013"/>
    </source>
</evidence>
<dbReference type="EMBL" id="BMAW01044977">
    <property type="protein sequence ID" value="GFS47289.1"/>
    <property type="molecule type" value="Genomic_DNA"/>
</dbReference>
<accession>A0A8X6MDT0</accession>
<sequence>MSRRRLPILNQQITCTRIQRKSNISSHTPRPSRYVSTVVRSIPSPVSICCLYLDKGEEVDILHFPSWELFIGRLNLDRSFNHLSHLL</sequence>
<dbReference type="Proteomes" id="UP000887013">
    <property type="component" value="Unassembled WGS sequence"/>
</dbReference>
<feature type="non-terminal residue" evidence="1">
    <location>
        <position position="87"/>
    </location>
</feature>
<keyword evidence="2" id="KW-1185">Reference proteome</keyword>
<evidence type="ECO:0000313" key="1">
    <source>
        <dbReference type="EMBL" id="GFS47289.1"/>
    </source>
</evidence>